<dbReference type="InParanoid" id="A0A2J6TGE2"/>
<evidence type="ECO:0000313" key="4">
    <source>
        <dbReference type="Proteomes" id="UP000235371"/>
    </source>
</evidence>
<feature type="chain" id="PRO_5014466116" evidence="2">
    <location>
        <begin position="29"/>
        <end position="111"/>
    </location>
</feature>
<proteinExistence type="predicted"/>
<name>A0A2J6TGE2_9HELO</name>
<organism evidence="3 4">
    <name type="scientific">Hyaloscypha bicolor E</name>
    <dbReference type="NCBI Taxonomy" id="1095630"/>
    <lineage>
        <taxon>Eukaryota</taxon>
        <taxon>Fungi</taxon>
        <taxon>Dikarya</taxon>
        <taxon>Ascomycota</taxon>
        <taxon>Pezizomycotina</taxon>
        <taxon>Leotiomycetes</taxon>
        <taxon>Helotiales</taxon>
        <taxon>Hyaloscyphaceae</taxon>
        <taxon>Hyaloscypha</taxon>
        <taxon>Hyaloscypha bicolor</taxon>
    </lineage>
</organism>
<feature type="signal peptide" evidence="2">
    <location>
        <begin position="1"/>
        <end position="28"/>
    </location>
</feature>
<protein>
    <submittedName>
        <fullName evidence="3">Uncharacterized protein</fullName>
    </submittedName>
</protein>
<evidence type="ECO:0000313" key="3">
    <source>
        <dbReference type="EMBL" id="PMD62018.1"/>
    </source>
</evidence>
<accession>A0A2J6TGE2</accession>
<sequence length="111" mass="11582">MQGPVRLEGGSSLAILVGTLSMMGASAALLHNEVTPLPPHPLKLMVSTSASSCRALLRVKEVADGQTWTSSAGILGPQYARGGTWSGPESSSFPPQMDSKQLDPFASRETS</sequence>
<evidence type="ECO:0000256" key="1">
    <source>
        <dbReference type="SAM" id="MobiDB-lite"/>
    </source>
</evidence>
<gene>
    <name evidence="3" type="ORF">K444DRAFT_360747</name>
</gene>
<keyword evidence="2" id="KW-0732">Signal</keyword>
<keyword evidence="4" id="KW-1185">Reference proteome</keyword>
<evidence type="ECO:0000256" key="2">
    <source>
        <dbReference type="SAM" id="SignalP"/>
    </source>
</evidence>
<dbReference type="EMBL" id="KZ613785">
    <property type="protein sequence ID" value="PMD62018.1"/>
    <property type="molecule type" value="Genomic_DNA"/>
</dbReference>
<dbReference type="Proteomes" id="UP000235371">
    <property type="component" value="Unassembled WGS sequence"/>
</dbReference>
<dbReference type="GeneID" id="36580262"/>
<dbReference type="RefSeq" id="XP_024738922.1">
    <property type="nucleotide sequence ID" value="XM_024872181.1"/>
</dbReference>
<feature type="region of interest" description="Disordered" evidence="1">
    <location>
        <begin position="77"/>
        <end position="111"/>
    </location>
</feature>
<reference evidence="3 4" key="1">
    <citation type="submission" date="2016-04" db="EMBL/GenBank/DDBJ databases">
        <title>A degradative enzymes factory behind the ericoid mycorrhizal symbiosis.</title>
        <authorList>
            <consortium name="DOE Joint Genome Institute"/>
            <person name="Martino E."/>
            <person name="Morin E."/>
            <person name="Grelet G."/>
            <person name="Kuo A."/>
            <person name="Kohler A."/>
            <person name="Daghino S."/>
            <person name="Barry K."/>
            <person name="Choi C."/>
            <person name="Cichocki N."/>
            <person name="Clum A."/>
            <person name="Copeland A."/>
            <person name="Hainaut M."/>
            <person name="Haridas S."/>
            <person name="Labutti K."/>
            <person name="Lindquist E."/>
            <person name="Lipzen A."/>
            <person name="Khouja H.-R."/>
            <person name="Murat C."/>
            <person name="Ohm R."/>
            <person name="Olson A."/>
            <person name="Spatafora J."/>
            <person name="Veneault-Fourrey C."/>
            <person name="Henrissat B."/>
            <person name="Grigoriev I."/>
            <person name="Martin F."/>
            <person name="Perotto S."/>
        </authorList>
    </citation>
    <scope>NUCLEOTIDE SEQUENCE [LARGE SCALE GENOMIC DNA]</scope>
    <source>
        <strain evidence="3 4">E</strain>
    </source>
</reference>
<dbReference type="AlphaFoldDB" id="A0A2J6TGE2"/>